<protein>
    <recommendedName>
        <fullName evidence="3">PIN domain-containing protein</fullName>
    </recommendedName>
</protein>
<proteinExistence type="predicted"/>
<name>A0ABY6HV00_9ARCH</name>
<sequence>MELTDLQCDLSECHCIQTLQNDPEAVNFLQKLHVPKDIIANLYLFTIPSKKDNLYRLHYGYLQEQNPYRELDFSYDDWLLAYLAAENRGWGVISRDYHLTYGIHQYLDYAAFLPEDVHDLPADSMLLLDTNIVLHFMEQRQHDQKEIMQMFSLNPSITFLLSENILRELGRVYQKKFRTPDKWNKRKPNQNLKMDFQEIQEEEIYQFVDNFTRFESGKQRRLRKQQKKQKNYAKYRSKWTRCLN</sequence>
<organism evidence="1 2">
    <name type="scientific">Candidatus Lokiarchaeum ossiferum</name>
    <dbReference type="NCBI Taxonomy" id="2951803"/>
    <lineage>
        <taxon>Archaea</taxon>
        <taxon>Promethearchaeati</taxon>
        <taxon>Promethearchaeota</taxon>
        <taxon>Promethearchaeia</taxon>
        <taxon>Promethearchaeales</taxon>
        <taxon>Promethearchaeaceae</taxon>
        <taxon>Candidatus Lokiarchaeum</taxon>
    </lineage>
</organism>
<evidence type="ECO:0008006" key="3">
    <source>
        <dbReference type="Google" id="ProtNLM"/>
    </source>
</evidence>
<keyword evidence="2" id="KW-1185">Reference proteome</keyword>
<dbReference type="EMBL" id="CP104013">
    <property type="protein sequence ID" value="UYP46289.1"/>
    <property type="molecule type" value="Genomic_DNA"/>
</dbReference>
<accession>A0ABY6HV00</accession>
<gene>
    <name evidence="1" type="ORF">NEF87_002574</name>
</gene>
<dbReference type="Proteomes" id="UP001208689">
    <property type="component" value="Chromosome"/>
</dbReference>
<reference evidence="1" key="1">
    <citation type="submission" date="2022-09" db="EMBL/GenBank/DDBJ databases">
        <title>Actin cytoskeleton and complex cell architecture in an #Asgard archaeon.</title>
        <authorList>
            <person name="Ponce Toledo R.I."/>
            <person name="Schleper C."/>
            <person name="Rodrigues Oliveira T."/>
            <person name="Wollweber F."/>
            <person name="Xu J."/>
            <person name="Rittmann S."/>
            <person name="Klingl A."/>
            <person name="Pilhofer M."/>
        </authorList>
    </citation>
    <scope>NUCLEOTIDE SEQUENCE</scope>
    <source>
        <strain evidence="1">B-35</strain>
    </source>
</reference>
<evidence type="ECO:0000313" key="2">
    <source>
        <dbReference type="Proteomes" id="UP001208689"/>
    </source>
</evidence>
<evidence type="ECO:0000313" key="1">
    <source>
        <dbReference type="EMBL" id="UYP46289.1"/>
    </source>
</evidence>